<name>A0A0F8XCP0_9ZZZZ</name>
<evidence type="ECO:0000313" key="1">
    <source>
        <dbReference type="EMBL" id="KKK66608.1"/>
    </source>
</evidence>
<comment type="caution">
    <text evidence="1">The sequence shown here is derived from an EMBL/GenBank/DDBJ whole genome shotgun (WGS) entry which is preliminary data.</text>
</comment>
<reference evidence="1" key="1">
    <citation type="journal article" date="2015" name="Nature">
        <title>Complex archaea that bridge the gap between prokaryotes and eukaryotes.</title>
        <authorList>
            <person name="Spang A."/>
            <person name="Saw J.H."/>
            <person name="Jorgensen S.L."/>
            <person name="Zaremba-Niedzwiedzka K."/>
            <person name="Martijn J."/>
            <person name="Lind A.E."/>
            <person name="van Eijk R."/>
            <person name="Schleper C."/>
            <person name="Guy L."/>
            <person name="Ettema T.J."/>
        </authorList>
    </citation>
    <scope>NUCLEOTIDE SEQUENCE</scope>
</reference>
<gene>
    <name evidence="1" type="ORF">LCGC14_2962380</name>
</gene>
<protein>
    <submittedName>
        <fullName evidence="1">Uncharacterized protein</fullName>
    </submittedName>
</protein>
<sequence>MKRVLSFEGSYRSLACRLRTLTSDTVPTQSASVREVGARPSSHRQCRTRPGALRLASQVLVEAKDLLLYGAAKHSAPFVRHDERLAMWISLFNGGLPTYAAFLDNALDTIQVAPYSSGRDYPQTTGSF</sequence>
<proteinExistence type="predicted"/>
<organism evidence="1">
    <name type="scientific">marine sediment metagenome</name>
    <dbReference type="NCBI Taxonomy" id="412755"/>
    <lineage>
        <taxon>unclassified sequences</taxon>
        <taxon>metagenomes</taxon>
        <taxon>ecological metagenomes</taxon>
    </lineage>
</organism>
<dbReference type="EMBL" id="LAZR01060001">
    <property type="protein sequence ID" value="KKK66608.1"/>
    <property type="molecule type" value="Genomic_DNA"/>
</dbReference>
<accession>A0A0F8XCP0</accession>
<dbReference type="AlphaFoldDB" id="A0A0F8XCP0"/>